<name>A0A1D9MC88_9RHOB</name>
<dbReference type="EMBL" id="CP017781">
    <property type="protein sequence ID" value="AOZ69467.1"/>
    <property type="molecule type" value="Genomic_DNA"/>
</dbReference>
<evidence type="ECO:0000256" key="8">
    <source>
        <dbReference type="RuleBase" id="RU365088"/>
    </source>
</evidence>
<evidence type="ECO:0000313" key="10">
    <source>
        <dbReference type="EMBL" id="AOZ69467.1"/>
    </source>
</evidence>
<feature type="transmembrane region" description="Helical" evidence="8">
    <location>
        <begin position="292"/>
        <end position="311"/>
    </location>
</feature>
<feature type="transmembrane region" description="Helical" evidence="8">
    <location>
        <begin position="261"/>
        <end position="280"/>
    </location>
</feature>
<dbReference type="InterPro" id="IPR020846">
    <property type="entry name" value="MFS_dom"/>
</dbReference>
<comment type="subcellular location">
    <subcellularLocation>
        <location evidence="8">Cell inner membrane</location>
        <topology evidence="8">Multi-pass membrane protein</topology>
    </subcellularLocation>
    <subcellularLocation>
        <location evidence="1">Cell membrane</location>
        <topology evidence="1">Multi-pass membrane protein</topology>
    </subcellularLocation>
</comment>
<accession>A0A1D9MC88</accession>
<evidence type="ECO:0000256" key="5">
    <source>
        <dbReference type="ARBA" id="ARBA00022692"/>
    </source>
</evidence>
<dbReference type="Proteomes" id="UP000176562">
    <property type="component" value="Chromosome"/>
</dbReference>
<dbReference type="GO" id="GO:0005886">
    <property type="term" value="C:plasma membrane"/>
    <property type="evidence" value="ECO:0007669"/>
    <property type="project" value="UniProtKB-SubCell"/>
</dbReference>
<dbReference type="NCBIfam" id="TIGR00710">
    <property type="entry name" value="efflux_Bcr_CflA"/>
    <property type="match status" value="1"/>
</dbReference>
<gene>
    <name evidence="10" type="ORF">LPB142_09210</name>
</gene>
<evidence type="ECO:0000256" key="4">
    <source>
        <dbReference type="ARBA" id="ARBA00022475"/>
    </source>
</evidence>
<evidence type="ECO:0000256" key="1">
    <source>
        <dbReference type="ARBA" id="ARBA00004651"/>
    </source>
</evidence>
<dbReference type="STRING" id="1850250.LPB142_09210"/>
<keyword evidence="3 8" id="KW-0813">Transport</keyword>
<dbReference type="SUPFAM" id="SSF103473">
    <property type="entry name" value="MFS general substrate transporter"/>
    <property type="match status" value="1"/>
</dbReference>
<protein>
    <recommendedName>
        <fullName evidence="8">Bcr/CflA family efflux transporter</fullName>
    </recommendedName>
</protein>
<dbReference type="GO" id="GO:1990961">
    <property type="term" value="P:xenobiotic detoxification by transmembrane export across the plasma membrane"/>
    <property type="evidence" value="ECO:0007669"/>
    <property type="project" value="InterPro"/>
</dbReference>
<feature type="transmembrane region" description="Helical" evidence="8">
    <location>
        <begin position="317"/>
        <end position="339"/>
    </location>
</feature>
<feature type="transmembrane region" description="Helical" evidence="8">
    <location>
        <begin position="175"/>
        <end position="192"/>
    </location>
</feature>
<sequence>MSAPSPRGAPERRLSLPEFTAMLAALTATVAFSIDAMLPALPQIAQTLSPGDINRAQLVLTAFVLGMGLGTFLIGPISDALGRKRTLAGGIVVYILGALLATQAQSLEALLAARVLQGLGASAPRIVPMALVRDLYAGREMAKVTSFIMMIFILVPALAPSIGAVIIGFAGWRGVFFAFVLFGLLGMSWVALRQPETLRPENRRPLRLAPLYAGAREVLASREVRLYTVVMTLGFGQMFALLSSSQQLFAAYGVSESFPKWFAAMALLAGSGSVLNARFVMRLGMRRIVSMAYWMQVVVAGAMIVLLALGLTQGGFGFAAIFLWAVSLFFMAGVTFGNLNALAMQSMGHLAGMTASVVSALSTFGAVLIAAPVGLMFNGTAWPVVGAALICSLIAALLMRRASEPN</sequence>
<evidence type="ECO:0000256" key="6">
    <source>
        <dbReference type="ARBA" id="ARBA00022989"/>
    </source>
</evidence>
<keyword evidence="7 8" id="KW-0472">Membrane</keyword>
<keyword evidence="8" id="KW-0997">Cell inner membrane</keyword>
<feature type="transmembrane region" description="Helical" evidence="8">
    <location>
        <begin position="226"/>
        <end position="249"/>
    </location>
</feature>
<keyword evidence="6 8" id="KW-1133">Transmembrane helix</keyword>
<keyword evidence="5 8" id="KW-0812">Transmembrane</keyword>
<feature type="transmembrane region" description="Helical" evidence="8">
    <location>
        <begin position="21"/>
        <end position="44"/>
    </location>
</feature>
<comment type="similarity">
    <text evidence="2 8">Belongs to the major facilitator superfamily. Bcr/CmlA family.</text>
</comment>
<dbReference type="PANTHER" id="PTHR23502">
    <property type="entry name" value="MAJOR FACILITATOR SUPERFAMILY"/>
    <property type="match status" value="1"/>
</dbReference>
<proteinExistence type="inferred from homology"/>
<dbReference type="PROSITE" id="PS00216">
    <property type="entry name" value="SUGAR_TRANSPORT_1"/>
    <property type="match status" value="1"/>
</dbReference>
<dbReference type="InterPro" id="IPR011701">
    <property type="entry name" value="MFS"/>
</dbReference>
<feature type="transmembrane region" description="Helical" evidence="8">
    <location>
        <begin position="56"/>
        <end position="75"/>
    </location>
</feature>
<feature type="domain" description="Major facilitator superfamily (MFS) profile" evidence="9">
    <location>
        <begin position="19"/>
        <end position="404"/>
    </location>
</feature>
<dbReference type="AlphaFoldDB" id="A0A1D9MC88"/>
<feature type="transmembrane region" description="Helical" evidence="8">
    <location>
        <begin position="144"/>
        <end position="169"/>
    </location>
</feature>
<evidence type="ECO:0000256" key="3">
    <source>
        <dbReference type="ARBA" id="ARBA00022448"/>
    </source>
</evidence>
<comment type="caution">
    <text evidence="8">Lacks conserved residue(s) required for the propagation of feature annotation.</text>
</comment>
<dbReference type="Pfam" id="PF07690">
    <property type="entry name" value="MFS_1"/>
    <property type="match status" value="1"/>
</dbReference>
<dbReference type="KEGG" id="rhp:LPB142_09210"/>
<dbReference type="GO" id="GO:0042910">
    <property type="term" value="F:xenobiotic transmembrane transporter activity"/>
    <property type="evidence" value="ECO:0007669"/>
    <property type="project" value="InterPro"/>
</dbReference>
<dbReference type="Gene3D" id="1.20.1720.10">
    <property type="entry name" value="Multidrug resistance protein D"/>
    <property type="match status" value="1"/>
</dbReference>
<dbReference type="CDD" id="cd17320">
    <property type="entry name" value="MFS_MdfA_MDR_like"/>
    <property type="match status" value="1"/>
</dbReference>
<reference evidence="10 11" key="1">
    <citation type="submission" date="2016-10" db="EMBL/GenBank/DDBJ databases">
        <title>Rhodobacter sp. LPB0142, isolated from sea water.</title>
        <authorList>
            <person name="Kim E."/>
            <person name="Yi H."/>
        </authorList>
    </citation>
    <scope>NUCLEOTIDE SEQUENCE [LARGE SCALE GENOMIC DNA]</scope>
    <source>
        <strain evidence="10 11">LPB0142</strain>
    </source>
</reference>
<feature type="transmembrane region" description="Helical" evidence="8">
    <location>
        <begin position="381"/>
        <end position="399"/>
    </location>
</feature>
<keyword evidence="11" id="KW-1185">Reference proteome</keyword>
<evidence type="ECO:0000256" key="2">
    <source>
        <dbReference type="ARBA" id="ARBA00006236"/>
    </source>
</evidence>
<evidence type="ECO:0000256" key="7">
    <source>
        <dbReference type="ARBA" id="ARBA00023136"/>
    </source>
</evidence>
<dbReference type="InterPro" id="IPR005829">
    <property type="entry name" value="Sugar_transporter_CS"/>
</dbReference>
<dbReference type="PROSITE" id="PS50850">
    <property type="entry name" value="MFS"/>
    <property type="match status" value="1"/>
</dbReference>
<keyword evidence="4" id="KW-1003">Cell membrane</keyword>
<evidence type="ECO:0000259" key="9">
    <source>
        <dbReference type="PROSITE" id="PS50850"/>
    </source>
</evidence>
<dbReference type="InterPro" id="IPR036259">
    <property type="entry name" value="MFS_trans_sf"/>
</dbReference>
<evidence type="ECO:0000313" key="11">
    <source>
        <dbReference type="Proteomes" id="UP000176562"/>
    </source>
</evidence>
<dbReference type="InterPro" id="IPR004812">
    <property type="entry name" value="Efflux_drug-R_Bcr/CmlA"/>
</dbReference>
<dbReference type="RefSeq" id="WP_071166193.1">
    <property type="nucleotide sequence ID" value="NZ_CP017781.1"/>
</dbReference>
<feature type="transmembrane region" description="Helical" evidence="8">
    <location>
        <begin position="351"/>
        <end position="375"/>
    </location>
</feature>
<dbReference type="PANTHER" id="PTHR23502:SF132">
    <property type="entry name" value="POLYAMINE TRANSPORTER 2-RELATED"/>
    <property type="match status" value="1"/>
</dbReference>
<organism evidence="10 11">
    <name type="scientific">Rhodobacter xanthinilyticus</name>
    <dbReference type="NCBI Taxonomy" id="1850250"/>
    <lineage>
        <taxon>Bacteria</taxon>
        <taxon>Pseudomonadati</taxon>
        <taxon>Pseudomonadota</taxon>
        <taxon>Alphaproteobacteria</taxon>
        <taxon>Rhodobacterales</taxon>
        <taxon>Rhodobacter group</taxon>
        <taxon>Rhodobacter</taxon>
    </lineage>
</organism>